<accession>A0ABP1R578</accession>
<dbReference type="SUPFAM" id="SSF47113">
    <property type="entry name" value="Histone-fold"/>
    <property type="match status" value="1"/>
</dbReference>
<feature type="region of interest" description="Disordered" evidence="6">
    <location>
        <begin position="203"/>
        <end position="227"/>
    </location>
</feature>
<reference evidence="7 8" key="1">
    <citation type="submission" date="2024-08" db="EMBL/GenBank/DDBJ databases">
        <authorList>
            <person name="Cucini C."/>
            <person name="Frati F."/>
        </authorList>
    </citation>
    <scope>NUCLEOTIDE SEQUENCE [LARGE SCALE GENOMIC DNA]</scope>
</reference>
<comment type="subcellular location">
    <subcellularLocation>
        <location evidence="1">Nucleus</location>
    </subcellularLocation>
</comment>
<evidence type="ECO:0000256" key="1">
    <source>
        <dbReference type="ARBA" id="ARBA00004123"/>
    </source>
</evidence>
<comment type="caution">
    <text evidence="7">The sequence shown here is derived from an EMBL/GenBank/DDBJ whole genome shotgun (WGS) entry which is preliminary data.</text>
</comment>
<keyword evidence="4" id="KW-0804">Transcription</keyword>
<evidence type="ECO:0008006" key="9">
    <source>
        <dbReference type="Google" id="ProtNLM"/>
    </source>
</evidence>
<evidence type="ECO:0000256" key="3">
    <source>
        <dbReference type="ARBA" id="ARBA00023015"/>
    </source>
</evidence>
<evidence type="ECO:0000256" key="4">
    <source>
        <dbReference type="ARBA" id="ARBA00023163"/>
    </source>
</evidence>
<dbReference type="Gene3D" id="1.10.20.10">
    <property type="entry name" value="Histone, subunit A"/>
    <property type="match status" value="1"/>
</dbReference>
<evidence type="ECO:0000256" key="6">
    <source>
        <dbReference type="SAM" id="MobiDB-lite"/>
    </source>
</evidence>
<sequence length="227" mass="24578">MASSHTQTKQVPRDAAVMHAILKEMGVPLYEPRVVNQMLEFVYRYITNVVEEARVYSSYAKKKTVDNDDVKLAIKMLNDKSLSCVPPRELLLDIAKTKNTQPLPLLKSGSGLRLPPDRYCLTQTNYQLQFNKKAVTSSAAKPANIRLSSSSGAFKTPLGVAPRSASSFSSSVNQAPGGSSQHTIQYTIPANVQLGGAGTPTITVLANPAPSTGTKRKFSEDDESALH</sequence>
<dbReference type="PANTHER" id="PTHR48068">
    <property type="entry name" value="TAF9 RNA POLYMERASE II, TATA BOX-BINDING PROTEIN (TBP)-ASSOCIATED FACTOR"/>
    <property type="match status" value="1"/>
</dbReference>
<proteinExistence type="inferred from homology"/>
<keyword evidence="3" id="KW-0805">Transcription regulation</keyword>
<dbReference type="Pfam" id="PF02291">
    <property type="entry name" value="TFIID-31kDa"/>
    <property type="match status" value="1"/>
</dbReference>
<keyword evidence="8" id="KW-1185">Reference proteome</keyword>
<protein>
    <recommendedName>
        <fullName evidence="9">Transcription initiation factor TFIID subunit 9</fullName>
    </recommendedName>
</protein>
<evidence type="ECO:0000256" key="5">
    <source>
        <dbReference type="ARBA" id="ARBA00023242"/>
    </source>
</evidence>
<gene>
    <name evidence="7" type="ORF">ODALV1_LOCUS18273</name>
</gene>
<keyword evidence="5" id="KW-0539">Nucleus</keyword>
<dbReference type="CDD" id="cd07979">
    <property type="entry name" value="HFD_TAF9"/>
    <property type="match status" value="1"/>
</dbReference>
<dbReference type="InterPro" id="IPR009072">
    <property type="entry name" value="Histone-fold"/>
</dbReference>
<dbReference type="Proteomes" id="UP001642540">
    <property type="component" value="Unassembled WGS sequence"/>
</dbReference>
<dbReference type="EMBL" id="CAXLJM020000057">
    <property type="protein sequence ID" value="CAL8118772.1"/>
    <property type="molecule type" value="Genomic_DNA"/>
</dbReference>
<evidence type="ECO:0000313" key="7">
    <source>
        <dbReference type="EMBL" id="CAL8118772.1"/>
    </source>
</evidence>
<name>A0ABP1R578_9HEXA</name>
<comment type="similarity">
    <text evidence="2">Belongs to the TAF9 family.</text>
</comment>
<dbReference type="InterPro" id="IPR051431">
    <property type="entry name" value="TFIID_subunit_9"/>
</dbReference>
<dbReference type="InterPro" id="IPR003162">
    <property type="entry name" value="TFIID-31"/>
</dbReference>
<evidence type="ECO:0000313" key="8">
    <source>
        <dbReference type="Proteomes" id="UP001642540"/>
    </source>
</evidence>
<evidence type="ECO:0000256" key="2">
    <source>
        <dbReference type="ARBA" id="ARBA00007646"/>
    </source>
</evidence>
<dbReference type="PANTHER" id="PTHR48068:SF4">
    <property type="entry name" value="TATA-BOX BINDING PROTEIN ASSOCIATED FACTOR 9"/>
    <property type="match status" value="1"/>
</dbReference>
<feature type="compositionally biased region" description="Polar residues" evidence="6">
    <location>
        <begin position="203"/>
        <end position="213"/>
    </location>
</feature>
<organism evidence="7 8">
    <name type="scientific">Orchesella dallaii</name>
    <dbReference type="NCBI Taxonomy" id="48710"/>
    <lineage>
        <taxon>Eukaryota</taxon>
        <taxon>Metazoa</taxon>
        <taxon>Ecdysozoa</taxon>
        <taxon>Arthropoda</taxon>
        <taxon>Hexapoda</taxon>
        <taxon>Collembola</taxon>
        <taxon>Entomobryomorpha</taxon>
        <taxon>Entomobryoidea</taxon>
        <taxon>Orchesellidae</taxon>
        <taxon>Orchesellinae</taxon>
        <taxon>Orchesella</taxon>
    </lineage>
</organism>